<evidence type="ECO:0000313" key="2">
    <source>
        <dbReference type="EMBL" id="QDG54312.1"/>
    </source>
</evidence>
<dbReference type="RefSeq" id="WP_141200756.1">
    <property type="nucleotide sequence ID" value="NZ_CP041186.1"/>
</dbReference>
<keyword evidence="1" id="KW-0732">Signal</keyword>
<dbReference type="Proteomes" id="UP000315995">
    <property type="component" value="Chromosome"/>
</dbReference>
<evidence type="ECO:0008006" key="4">
    <source>
        <dbReference type="Google" id="ProtNLM"/>
    </source>
</evidence>
<dbReference type="OrthoDB" id="5477408at2"/>
<proteinExistence type="predicted"/>
<feature type="chain" id="PRO_5030106844" description="BIG2 domain-containing protein" evidence="1">
    <location>
        <begin position="24"/>
        <end position="835"/>
    </location>
</feature>
<dbReference type="AlphaFoldDB" id="A0A4Y6Q1C9"/>
<sequence length="835" mass="86390">MRSKFVGSLWLLSCLFLLLSACGRDGVAERCQSDNDCTGERMCVSGQCLDPGDIDAGPDADAAIVCTSNDDCPQAGACYESGGGCVSSSCVIPEGAEQGECELEPCVLESCAPYEDGQGCGCVPRACESASDCGEFACVGGECAPCTSDAECGDGTVCAEDGRCVEGTSCETDADCPARQMCDASGLCVDRPECLLDDDCADQEICLNGQCTYSPDCESDADCDEGFECVGDQCYEALCRGPEDCPADQFCDAGECVEPPSASSCFVAAQNGVISANQRYSLEAFAVDAEGNGIPASFVWASSNESVATIDATGPSAVGQGATGTTTITAALADTGVQCSGEIVLTGQSDVSPGDLRVVVTDVETGRGVSGAEVVLSNGTSAGTDQNGVALLAAPQGQYDVSVFSDAHNFVTVLDVQSTDIRVPLTQRRGTGPVAGFTGQFDLSQINTTGDVTLGLAGASIAGGLLDLDLQRLLGEPFMTRLEVPGMGGQDVPLPGGLVVFGRVFGFDLDFKRTYYANTSGGARIGWGLAGKVPAQRLFSLFQNGGGGTGDVLTTLLPLFNRFDHATKPLNLVEQPRVQDTGDLDGDGDTTEMVPDYDAFPQESLAPHVRQNLVTDVDVSNFPQMSDGAAELAVLVGGALLDAPGYVPLGISATNDQDGDGRPDTRRLTMAPPHGSISGGRFAIVALAFRSGQVGFQNGVQLPDEFSASLWNGQSLPTAVGLGTFPDASQGTIDDNARTISVTADAGPVYRVRLVGEERTWDVWSKGAPGVQGTFSHQVVIPTPPSGRSDLFTSAEVFVDAIAAQVTMDDLVRATGIGLRDAGVVATSFSRTKIR</sequence>
<dbReference type="InterPro" id="IPR008964">
    <property type="entry name" value="Invasin/intimin_cell_adhesion"/>
</dbReference>
<dbReference type="PANTHER" id="PTHR36519:SF9">
    <property type="entry name" value="EB DOMAIN-CONTAINING PROTEIN-RELATED"/>
    <property type="match status" value="1"/>
</dbReference>
<dbReference type="PROSITE" id="PS51257">
    <property type="entry name" value="PROKAR_LIPOPROTEIN"/>
    <property type="match status" value="1"/>
</dbReference>
<reference evidence="2 3" key="1">
    <citation type="submission" date="2019-06" db="EMBL/GenBank/DDBJ databases">
        <title>Persicimonas caeni gen. nov., sp. nov., a predatory bacterium isolated from solar saltern.</title>
        <authorList>
            <person name="Wang S."/>
        </authorList>
    </citation>
    <scope>NUCLEOTIDE SEQUENCE [LARGE SCALE GENOMIC DNA]</scope>
    <source>
        <strain evidence="2 3">YN101</strain>
    </source>
</reference>
<dbReference type="SUPFAM" id="SSF49373">
    <property type="entry name" value="Invasin/intimin cell-adhesion fragments"/>
    <property type="match status" value="1"/>
</dbReference>
<dbReference type="PANTHER" id="PTHR36519">
    <property type="entry name" value="FIP (FUNGUS-INDUCED PROTEIN) RELATED-RELATED"/>
    <property type="match status" value="1"/>
</dbReference>
<evidence type="ECO:0000256" key="1">
    <source>
        <dbReference type="SAM" id="SignalP"/>
    </source>
</evidence>
<dbReference type="EMBL" id="CP041186">
    <property type="protein sequence ID" value="QDG54312.1"/>
    <property type="molecule type" value="Genomic_DNA"/>
</dbReference>
<name>A0A4Y6Q1C9_PERCE</name>
<accession>A0A4Y6Q1C9</accession>
<dbReference type="Gene3D" id="2.60.40.1080">
    <property type="match status" value="1"/>
</dbReference>
<evidence type="ECO:0000313" key="3">
    <source>
        <dbReference type="Proteomes" id="UP000315995"/>
    </source>
</evidence>
<feature type="signal peptide" evidence="1">
    <location>
        <begin position="1"/>
        <end position="23"/>
    </location>
</feature>
<keyword evidence="3" id="KW-1185">Reference proteome</keyword>
<organism evidence="2 3">
    <name type="scientific">Persicimonas caeni</name>
    <dbReference type="NCBI Taxonomy" id="2292766"/>
    <lineage>
        <taxon>Bacteria</taxon>
        <taxon>Deltaproteobacteria</taxon>
        <taxon>Bradymonadales</taxon>
        <taxon>Bradymonadaceae</taxon>
        <taxon>Persicimonas</taxon>
    </lineage>
</organism>
<accession>A0A5B8YG08</accession>
<protein>
    <recommendedName>
        <fullName evidence="4">BIG2 domain-containing protein</fullName>
    </recommendedName>
</protein>
<gene>
    <name evidence="2" type="ORF">FIV42_27270</name>
</gene>